<comment type="caution">
    <text evidence="2">The sequence shown here is derived from an EMBL/GenBank/DDBJ whole genome shotgun (WGS) entry which is preliminary data.</text>
</comment>
<evidence type="ECO:0000313" key="3">
    <source>
        <dbReference type="Proteomes" id="UP000602076"/>
    </source>
</evidence>
<dbReference type="Proteomes" id="UP000602076">
    <property type="component" value="Unassembled WGS sequence"/>
</dbReference>
<keyword evidence="3" id="KW-1185">Reference proteome</keyword>
<organism evidence="2 3">
    <name type="scientific">Peribacillus faecalis</name>
    <dbReference type="NCBI Taxonomy" id="2772559"/>
    <lineage>
        <taxon>Bacteria</taxon>
        <taxon>Bacillati</taxon>
        <taxon>Bacillota</taxon>
        <taxon>Bacilli</taxon>
        <taxon>Bacillales</taxon>
        <taxon>Bacillaceae</taxon>
        <taxon>Peribacillus</taxon>
    </lineage>
</organism>
<protein>
    <submittedName>
        <fullName evidence="2">Uncharacterized protein</fullName>
    </submittedName>
</protein>
<dbReference type="EMBL" id="JACXSI010000041">
    <property type="protein sequence ID" value="MBD3109672.1"/>
    <property type="molecule type" value="Genomic_DNA"/>
</dbReference>
<feature type="region of interest" description="Disordered" evidence="1">
    <location>
        <begin position="1"/>
        <end position="28"/>
    </location>
</feature>
<reference evidence="2" key="1">
    <citation type="submission" date="2020-09" db="EMBL/GenBank/DDBJ databases">
        <title>Bacillus faecalis sp. nov., a moderately halophilic bacterium isolated from cow faeces.</title>
        <authorList>
            <person name="Jiang L."/>
            <person name="Lee J."/>
        </authorList>
    </citation>
    <scope>NUCLEOTIDE SEQUENCE</scope>
    <source>
        <strain evidence="2">AGMB 02131</strain>
    </source>
</reference>
<gene>
    <name evidence="2" type="ORF">IEO70_15090</name>
</gene>
<accession>A0A927HCJ0</accession>
<name>A0A927HCJ0_9BACI</name>
<dbReference type="RefSeq" id="WP_190999208.1">
    <property type="nucleotide sequence ID" value="NZ_JACXSI010000041.1"/>
</dbReference>
<evidence type="ECO:0000313" key="2">
    <source>
        <dbReference type="EMBL" id="MBD3109672.1"/>
    </source>
</evidence>
<feature type="compositionally biased region" description="Polar residues" evidence="1">
    <location>
        <begin position="1"/>
        <end position="12"/>
    </location>
</feature>
<dbReference type="AlphaFoldDB" id="A0A927HCJ0"/>
<evidence type="ECO:0000256" key="1">
    <source>
        <dbReference type="SAM" id="MobiDB-lite"/>
    </source>
</evidence>
<proteinExistence type="predicted"/>
<sequence>MGKYYESSNYHSGYSHKHSNCQNHDHSSGDRVKDILFSLTPGTPLSSVVINGVSTAVASFVTVNGKTAYFVSAAGNLLAVDVKDVSSIEFSS</sequence>